<proteinExistence type="predicted"/>
<keyword evidence="2" id="KW-1185">Reference proteome</keyword>
<name>A0AA88NQU2_CHASR</name>
<evidence type="ECO:0000313" key="2">
    <source>
        <dbReference type="Proteomes" id="UP001187415"/>
    </source>
</evidence>
<evidence type="ECO:0000313" key="1">
    <source>
        <dbReference type="EMBL" id="KAK2862619.1"/>
    </source>
</evidence>
<sequence length="69" mass="7389">MCLRKEPGAAAQFYATVQPSAEFHSEVYVDAVRQIGHALHLCLFLWSERLLPQTEEEEKGASGGGGGGG</sequence>
<dbReference type="Proteomes" id="UP001187415">
    <property type="component" value="Unassembled WGS sequence"/>
</dbReference>
<protein>
    <submittedName>
        <fullName evidence="1">Uncharacterized protein</fullName>
    </submittedName>
</protein>
<comment type="caution">
    <text evidence="1">The sequence shown here is derived from an EMBL/GenBank/DDBJ whole genome shotgun (WGS) entry which is preliminary data.</text>
</comment>
<dbReference type="EMBL" id="JAUPFM010000001">
    <property type="protein sequence ID" value="KAK2862619.1"/>
    <property type="molecule type" value="Genomic_DNA"/>
</dbReference>
<organism evidence="1 2">
    <name type="scientific">Channa striata</name>
    <name type="common">Snakehead murrel</name>
    <name type="synonym">Ophicephalus striatus</name>
    <dbReference type="NCBI Taxonomy" id="64152"/>
    <lineage>
        <taxon>Eukaryota</taxon>
        <taxon>Metazoa</taxon>
        <taxon>Chordata</taxon>
        <taxon>Craniata</taxon>
        <taxon>Vertebrata</taxon>
        <taxon>Euteleostomi</taxon>
        <taxon>Actinopterygii</taxon>
        <taxon>Neopterygii</taxon>
        <taxon>Teleostei</taxon>
        <taxon>Neoteleostei</taxon>
        <taxon>Acanthomorphata</taxon>
        <taxon>Anabantaria</taxon>
        <taxon>Anabantiformes</taxon>
        <taxon>Channoidei</taxon>
        <taxon>Channidae</taxon>
        <taxon>Channa</taxon>
    </lineage>
</organism>
<accession>A0AA88NQU2</accession>
<dbReference type="AlphaFoldDB" id="A0AA88NQU2"/>
<reference evidence="1" key="1">
    <citation type="submission" date="2023-07" db="EMBL/GenBank/DDBJ databases">
        <title>Chromosome-level Genome Assembly of Striped Snakehead (Channa striata).</title>
        <authorList>
            <person name="Liu H."/>
        </authorList>
    </citation>
    <scope>NUCLEOTIDE SEQUENCE</scope>
    <source>
        <strain evidence="1">Gz</strain>
        <tissue evidence="1">Muscle</tissue>
    </source>
</reference>
<gene>
    <name evidence="1" type="ORF">Q5P01_002152</name>
</gene>